<protein>
    <submittedName>
        <fullName evidence="3">Phage tail tape measure protein</fullName>
    </submittedName>
</protein>
<comment type="caution">
    <text evidence="3">The sequence shown here is derived from an EMBL/GenBank/DDBJ whole genome shotgun (WGS) entry which is preliminary data.</text>
</comment>
<evidence type="ECO:0000313" key="3">
    <source>
        <dbReference type="EMBL" id="MBW9093103.1"/>
    </source>
</evidence>
<evidence type="ECO:0000259" key="2">
    <source>
        <dbReference type="Pfam" id="PF10145"/>
    </source>
</evidence>
<dbReference type="RefSeq" id="WP_220299825.1">
    <property type="nucleotide sequence ID" value="NZ_JAEUAW010000003.1"/>
</dbReference>
<keyword evidence="1" id="KW-0175">Coiled coil</keyword>
<evidence type="ECO:0000256" key="1">
    <source>
        <dbReference type="SAM" id="Coils"/>
    </source>
</evidence>
<dbReference type="Proteomes" id="UP001196843">
    <property type="component" value="Unassembled WGS sequence"/>
</dbReference>
<name>A0ABS7HK82_9MICO</name>
<feature type="domain" description="Phage tail tape measure protein" evidence="2">
    <location>
        <begin position="252"/>
        <end position="432"/>
    </location>
</feature>
<dbReference type="Pfam" id="PF10145">
    <property type="entry name" value="PhageMin_Tail"/>
    <property type="match status" value="1"/>
</dbReference>
<evidence type="ECO:0000313" key="4">
    <source>
        <dbReference type="Proteomes" id="UP001196843"/>
    </source>
</evidence>
<feature type="coiled-coil region" evidence="1">
    <location>
        <begin position="97"/>
        <end position="131"/>
    </location>
</feature>
<proteinExistence type="predicted"/>
<organism evidence="3 4">
    <name type="scientific">Microbacterium jejuense</name>
    <dbReference type="NCBI Taxonomy" id="1263637"/>
    <lineage>
        <taxon>Bacteria</taxon>
        <taxon>Bacillati</taxon>
        <taxon>Actinomycetota</taxon>
        <taxon>Actinomycetes</taxon>
        <taxon>Micrococcales</taxon>
        <taxon>Microbacteriaceae</taxon>
        <taxon>Microbacterium</taxon>
    </lineage>
</organism>
<sequence>MPLRAAEIEVLVTVNDDQVAKAEKDIKSTGQRIEKNPLKVDADAKGAIASLDRVEAQAKRIVTAKTMATVDANIDRAEKSFMRVYERLDYLKSVRTELDVEADIKRAEANLQKVQRNLDGLRAAKAVMEVDADTSGAEAALDDVADKAEGAGKDGGARGGKAIVGGIVAGLATIPIAGAVAKIAETAANAVVEGFQNGLGVEVRFDKLAALAGLDPEQATRIGRAAGEAYSQVFGESIEANMDTARLAVQFDLIDENATTRDAQKVIEGLAGIASVLDEDVAPVARTVTTLLQSGIAKSADEAFDLLAAGAREGVNRAEDLLDTFTEYPALFKRLGLTGPEALGLINQGLKAGARNSDLAADALKEFQIRATDGSKLSAQGFEALGLSAEEMTAKIAAGGDSARDGLDIVLDRLRAMEDPVARNAAAVALFGTQAEDLGDALFAMDLSSAVDELDGVTGAAQRMFDTLSDNDATKMEQAKRNIEVALDGIQGALATAFSDPLGDFADWVSQNRGPLLQFFQDLINGAFDFAVAATEGFGTFVSGPLAEMVDGLAAVIDMFNGFEGKPKELTDLAESMRGFDDVTDSAVDSLEGMRDQFNGFADGQVALGFLNDAAMRVADSIGQVGSEHGTMESQVRAAIAAISDEVAAAEAAGESQANLTDRYNTSTQALFAQMMQTGMTREEAQALIDTVLQTPTSAATTFSSNAPSEQGKVQSLADRIVTLPDGSVIITADTTPARNGFEGFIQSATGRRIKVYVDAYGGQSYQNAGSSIRYQANGALLEFMADGGLRGLSPMQSIAQMVPANTFRVVGDRGDVPELYAPLDGSARSWALLLEGLRRMPGSPGGAGAPAPSRAGAAVPPIQVIHNGDNYAVDPAEIVREERQQLTRALDAHSITT</sequence>
<dbReference type="EMBL" id="JAEUAW010000003">
    <property type="protein sequence ID" value="MBW9093103.1"/>
    <property type="molecule type" value="Genomic_DNA"/>
</dbReference>
<accession>A0ABS7HK82</accession>
<keyword evidence="4" id="KW-1185">Reference proteome</keyword>
<gene>
    <name evidence="3" type="ORF">JNB62_05360</name>
</gene>
<dbReference type="InterPro" id="IPR010090">
    <property type="entry name" value="Phage_tape_meas"/>
</dbReference>
<reference evidence="3 4" key="1">
    <citation type="journal article" date="2021" name="MBio">
        <title>Poor Competitiveness of Bradyrhizobium in Pigeon Pea Root Colonization in Indian Soils.</title>
        <authorList>
            <person name="Chalasani D."/>
            <person name="Basu A."/>
            <person name="Pullabhotla S.V.S.R.N."/>
            <person name="Jorrin B."/>
            <person name="Neal A.L."/>
            <person name="Poole P.S."/>
            <person name="Podile A.R."/>
            <person name="Tkacz A."/>
        </authorList>
    </citation>
    <scope>NUCLEOTIDE SEQUENCE [LARGE SCALE GENOMIC DNA]</scope>
    <source>
        <strain evidence="3 4">HU14</strain>
    </source>
</reference>